<feature type="compositionally biased region" description="Acidic residues" evidence="1">
    <location>
        <begin position="115"/>
        <end position="125"/>
    </location>
</feature>
<feature type="compositionally biased region" description="Polar residues" evidence="1">
    <location>
        <begin position="333"/>
        <end position="358"/>
    </location>
</feature>
<reference evidence="2 3" key="1">
    <citation type="submission" date="2018-05" db="EMBL/GenBank/DDBJ databases">
        <title>Genome sequencing and assembly of the regulated plant pathogen Lachnellula willkommii and related sister species for the development of diagnostic species identification markers.</title>
        <authorList>
            <person name="Giroux E."/>
            <person name="Bilodeau G."/>
        </authorList>
    </citation>
    <scope>NUCLEOTIDE SEQUENCE [LARGE SCALE GENOMIC DNA]</scope>
    <source>
        <strain evidence="2 3">CBS 268.59</strain>
    </source>
</reference>
<dbReference type="EMBL" id="QGMK01001330">
    <property type="protein sequence ID" value="TVY69031.1"/>
    <property type="molecule type" value="Genomic_DNA"/>
</dbReference>
<gene>
    <name evidence="2" type="ORF">LSUE1_G008488</name>
</gene>
<comment type="caution">
    <text evidence="2">The sequence shown here is derived from an EMBL/GenBank/DDBJ whole genome shotgun (WGS) entry which is preliminary data.</text>
</comment>
<feature type="compositionally biased region" description="Basic and acidic residues" evidence="1">
    <location>
        <begin position="367"/>
        <end position="379"/>
    </location>
</feature>
<feature type="compositionally biased region" description="Low complexity" evidence="1">
    <location>
        <begin position="65"/>
        <end position="87"/>
    </location>
</feature>
<feature type="region of interest" description="Disordered" evidence="1">
    <location>
        <begin position="1"/>
        <end position="211"/>
    </location>
</feature>
<feature type="compositionally biased region" description="Polar residues" evidence="1">
    <location>
        <begin position="713"/>
        <end position="725"/>
    </location>
</feature>
<evidence type="ECO:0000313" key="3">
    <source>
        <dbReference type="Proteomes" id="UP000469558"/>
    </source>
</evidence>
<name>A0A8T9C168_9HELO</name>
<feature type="region of interest" description="Disordered" evidence="1">
    <location>
        <begin position="640"/>
        <end position="755"/>
    </location>
</feature>
<feature type="region of interest" description="Disordered" evidence="1">
    <location>
        <begin position="296"/>
        <end position="390"/>
    </location>
</feature>
<dbReference type="AlphaFoldDB" id="A0A8T9C168"/>
<feature type="compositionally biased region" description="Acidic residues" evidence="1">
    <location>
        <begin position="737"/>
        <end position="751"/>
    </location>
</feature>
<organism evidence="2 3">
    <name type="scientific">Lachnellula suecica</name>
    <dbReference type="NCBI Taxonomy" id="602035"/>
    <lineage>
        <taxon>Eukaryota</taxon>
        <taxon>Fungi</taxon>
        <taxon>Dikarya</taxon>
        <taxon>Ascomycota</taxon>
        <taxon>Pezizomycotina</taxon>
        <taxon>Leotiomycetes</taxon>
        <taxon>Helotiales</taxon>
        <taxon>Lachnaceae</taxon>
        <taxon>Lachnellula</taxon>
    </lineage>
</organism>
<feature type="non-terminal residue" evidence="2">
    <location>
        <position position="943"/>
    </location>
</feature>
<feature type="compositionally biased region" description="Acidic residues" evidence="1">
    <location>
        <begin position="13"/>
        <end position="22"/>
    </location>
</feature>
<dbReference type="OrthoDB" id="5288142at2759"/>
<evidence type="ECO:0000313" key="2">
    <source>
        <dbReference type="EMBL" id="TVY69031.1"/>
    </source>
</evidence>
<feature type="compositionally biased region" description="Polar residues" evidence="1">
    <location>
        <begin position="380"/>
        <end position="389"/>
    </location>
</feature>
<feature type="compositionally biased region" description="Polar residues" evidence="1">
    <location>
        <begin position="304"/>
        <end position="313"/>
    </location>
</feature>
<feature type="compositionally biased region" description="Basic and acidic residues" evidence="1">
    <location>
        <begin position="849"/>
        <end position="868"/>
    </location>
</feature>
<feature type="region of interest" description="Disordered" evidence="1">
    <location>
        <begin position="848"/>
        <end position="896"/>
    </location>
</feature>
<proteinExistence type="predicted"/>
<feature type="compositionally biased region" description="Basic and acidic residues" evidence="1">
    <location>
        <begin position="314"/>
        <end position="324"/>
    </location>
</feature>
<dbReference type="Proteomes" id="UP000469558">
    <property type="component" value="Unassembled WGS sequence"/>
</dbReference>
<keyword evidence="3" id="KW-1185">Reference proteome</keyword>
<accession>A0A8T9C168</accession>
<feature type="compositionally biased region" description="Polar residues" evidence="1">
    <location>
        <begin position="96"/>
        <end position="106"/>
    </location>
</feature>
<sequence>MVYNALEQHDRDHDDEDSDADIDSSRSGLRVQRRRAAAPVFAPLSLFTDDDHNTSHSQNKHQNNKSESQSESQSQSQQRNLSPSSNSGGLAHMVHSITSRNTKTSGSGSGSYEMVENDDFADDAPSDSYSIIDNLQQGPGARSRLRPHPRSPSEQSSTSPVVPLHIPRPIPRNHRSPATTAEKSASPSSPPLHIPHPIRTASKPNTALRHPTPDLQVLQGAYTGNIEHLERTAERLSMTSSIDDAIRDLHDEQKRSDGIAAISRQVSNAASIVEVNSAARSGGYSPAAFMMSPKGSFSAGGRNRSASKSSKFTARSEPEFEGRPLDSFVNLPSIPSTSPIMSRSASIAEQDDQGSATMTRPVVDSIEPSKVKEHIEERPTTSASTNTFDQEQKMFADFDGVHDFELENNEPPQVPEHQERRLSGNALENPQRRISFGNDLEHPQRSMSPGNGLDSPDKSQRRMSAGNRLSMLSMPRPQSYADPDSGQQMVYYPAPVPMMLNLPQRLSKGPPANAMNKRRSQVMSNIPQAVRQSAIWLPDVLEDEPDFAEEGGIHEQEYMPQHQRTVMGGRRSTHDLANLPPQLRASTFFDLPAPEQTVEMKGQSAVATLDSILDASAHAPVSAFTDHAFAGHLGSEVYGKSTARHSRSSTQLLEIPEKQKKRTSSFNLLRGRRASSNDLLEDKKRASTMSGGLDSGKMESAIDDEDESKEASPLNQSETDLQSRVVSGDFGPKGEAGEEESEDEGQRDDEEYHGPPTTLLAELQLRKQQQKQRTKLLASAYPNGMHSTLLQLDAVAQVEQKSRKQKRVNLAWEDPAAQGPADDNDDDDVPLAMLYSKKAADLNRPLGLMERRDMEDNEPLSRRRDRLQGRPPGSGRATTMMNHPADPEEEGETLGQRLRRLKEQGGTVTGLPALARPVSGDFASEMMSQFGGDMLDGKGKGKE</sequence>
<protein>
    <submittedName>
        <fullName evidence="2">Uncharacterized protein</fullName>
    </submittedName>
</protein>
<feature type="region of interest" description="Disordered" evidence="1">
    <location>
        <begin position="404"/>
        <end position="463"/>
    </location>
</feature>
<feature type="compositionally biased region" description="Polar residues" evidence="1">
    <location>
        <begin position="127"/>
        <end position="137"/>
    </location>
</feature>
<evidence type="ECO:0000256" key="1">
    <source>
        <dbReference type="SAM" id="MobiDB-lite"/>
    </source>
</evidence>